<dbReference type="Pfam" id="PF00535">
    <property type="entry name" value="Glycos_transf_2"/>
    <property type="match status" value="1"/>
</dbReference>
<dbReference type="PANTHER" id="PTHR22916">
    <property type="entry name" value="GLYCOSYLTRANSFERASE"/>
    <property type="match status" value="1"/>
</dbReference>
<dbReference type="EMBL" id="FSRQ01000003">
    <property type="protein sequence ID" value="SIO28660.1"/>
    <property type="molecule type" value="Genomic_DNA"/>
</dbReference>
<dbReference type="Proteomes" id="UP000184782">
    <property type="component" value="Unassembled WGS sequence"/>
</dbReference>
<feature type="domain" description="Glycosyltransferase 2-like" evidence="1">
    <location>
        <begin position="10"/>
        <end position="171"/>
    </location>
</feature>
<name>A0A1N6I9H9_9FLAO</name>
<dbReference type="InterPro" id="IPR001173">
    <property type="entry name" value="Glyco_trans_2-like"/>
</dbReference>
<dbReference type="PANTHER" id="PTHR22916:SF3">
    <property type="entry name" value="UDP-GLCNAC:BETAGAL BETA-1,3-N-ACETYLGLUCOSAMINYLTRANSFERASE-LIKE PROTEIN 1"/>
    <property type="match status" value="1"/>
</dbReference>
<reference evidence="3" key="1">
    <citation type="submission" date="2016-12" db="EMBL/GenBank/DDBJ databases">
        <authorList>
            <person name="Varghese N."/>
            <person name="Submissions S."/>
        </authorList>
    </citation>
    <scope>NUCLEOTIDE SEQUENCE [LARGE SCALE GENOMIC DNA]</scope>
    <source>
        <strain evidence="3">DSM 16779</strain>
    </source>
</reference>
<dbReference type="Gene3D" id="3.90.550.10">
    <property type="entry name" value="Spore Coat Polysaccharide Biosynthesis Protein SpsA, Chain A"/>
    <property type="match status" value="1"/>
</dbReference>
<dbReference type="STRING" id="59733.SAMN05421769_3180"/>
<organism evidence="2 3">
    <name type="scientific">Chryseobacterium scophthalmum</name>
    <dbReference type="NCBI Taxonomy" id="59733"/>
    <lineage>
        <taxon>Bacteria</taxon>
        <taxon>Pseudomonadati</taxon>
        <taxon>Bacteroidota</taxon>
        <taxon>Flavobacteriia</taxon>
        <taxon>Flavobacteriales</taxon>
        <taxon>Weeksellaceae</taxon>
        <taxon>Chryseobacterium group</taxon>
        <taxon>Chryseobacterium</taxon>
    </lineage>
</organism>
<evidence type="ECO:0000259" key="1">
    <source>
        <dbReference type="Pfam" id="PF00535"/>
    </source>
</evidence>
<dbReference type="OrthoDB" id="9802649at2"/>
<dbReference type="InterPro" id="IPR029044">
    <property type="entry name" value="Nucleotide-diphossugar_trans"/>
</dbReference>
<accession>A0A1N6I9H9</accession>
<proteinExistence type="predicted"/>
<evidence type="ECO:0000313" key="2">
    <source>
        <dbReference type="EMBL" id="SIO28660.1"/>
    </source>
</evidence>
<dbReference type="SUPFAM" id="SSF53448">
    <property type="entry name" value="Nucleotide-diphospho-sugar transferases"/>
    <property type="match status" value="1"/>
</dbReference>
<keyword evidence="3" id="KW-1185">Reference proteome</keyword>
<dbReference type="GO" id="GO:0016758">
    <property type="term" value="F:hexosyltransferase activity"/>
    <property type="evidence" value="ECO:0007669"/>
    <property type="project" value="UniProtKB-ARBA"/>
</dbReference>
<dbReference type="AlphaFoldDB" id="A0A1N6I9H9"/>
<keyword evidence="2" id="KW-0808">Transferase</keyword>
<sequence>MFKAVRKPVSVCIALFNGEKYIEEQINSILPQLDNDADELIIIDDFSTDNSIKKVMSYNYPNIYLYKNEENLGYIKTFEKLIGIAKNEILFLSDQDDIWVEGRLINMYEKLNEKDNLLVCSNFFAFNNQGEEVIRSKTKLTHRNNGETYTKNIIDIFKGNIPYFGCTMAFNSKLKRYILPFPSYISAHDLWIAMVANVIKKIVHLEEVTLYHRIHDKNTSFIQRKLHEKLFTRFLFLKMWIDAYKRSKIE</sequence>
<protein>
    <submittedName>
        <fullName evidence="2">Glycosyltransferase, GT2 family</fullName>
    </submittedName>
</protein>
<gene>
    <name evidence="2" type="ORF">SAMN05421769_3180</name>
</gene>
<dbReference type="RefSeq" id="WP_074231428.1">
    <property type="nucleotide sequence ID" value="NZ_FSRQ01000003.1"/>
</dbReference>
<evidence type="ECO:0000313" key="3">
    <source>
        <dbReference type="Proteomes" id="UP000184782"/>
    </source>
</evidence>